<dbReference type="Pfam" id="PF12697">
    <property type="entry name" value="Abhydrolase_6"/>
    <property type="match status" value="1"/>
</dbReference>
<dbReference type="PRINTS" id="PR00111">
    <property type="entry name" value="ABHYDROLASE"/>
</dbReference>
<dbReference type="Gene3D" id="3.40.50.1820">
    <property type="entry name" value="alpha/beta hydrolase"/>
    <property type="match status" value="1"/>
</dbReference>
<feature type="domain" description="AB hydrolase-1" evidence="1">
    <location>
        <begin position="15"/>
        <end position="238"/>
    </location>
</feature>
<dbReference type="PANTHER" id="PTHR43798:SF33">
    <property type="entry name" value="HYDROLASE, PUTATIVE (AFU_ORTHOLOGUE AFUA_2G14860)-RELATED"/>
    <property type="match status" value="1"/>
</dbReference>
<organism evidence="2 3">
    <name type="scientific">Cyclobacterium jeungdonense</name>
    <dbReference type="NCBI Taxonomy" id="708087"/>
    <lineage>
        <taxon>Bacteria</taxon>
        <taxon>Pseudomonadati</taxon>
        <taxon>Bacteroidota</taxon>
        <taxon>Cytophagia</taxon>
        <taxon>Cytophagales</taxon>
        <taxon>Cyclobacteriaceae</taxon>
        <taxon>Cyclobacterium</taxon>
    </lineage>
</organism>
<accession>A0ABT8CBS9</accession>
<dbReference type="InterPro" id="IPR000073">
    <property type="entry name" value="AB_hydrolase_1"/>
</dbReference>
<dbReference type="PANTHER" id="PTHR43798">
    <property type="entry name" value="MONOACYLGLYCEROL LIPASE"/>
    <property type="match status" value="1"/>
</dbReference>
<proteinExistence type="predicted"/>
<name>A0ABT8CBS9_9BACT</name>
<dbReference type="InterPro" id="IPR000639">
    <property type="entry name" value="Epox_hydrolase-like"/>
</dbReference>
<gene>
    <name evidence="2" type="ORF">QWZ15_17465</name>
</gene>
<dbReference type="PRINTS" id="PR00412">
    <property type="entry name" value="EPOXHYDRLASE"/>
</dbReference>
<sequence length="258" mass="28615">MPEIAYLKYGKGLPLVLLPGFGETKEIWTDFARPLADSYEVWCPDLPGFGESKAPGEGFTLQTVAQSLGQWLLNQNIPNACLLGHSLGGYLVLEMATLSNLSLSAIGLFHSTAFPDTPMKKETRNQTVAFLDKHGVAPFIRSFVPPLFSAENRDSCQQEIQNLISRGILHSKESLIGYTRAMRDRADHMATLREFSKPKLMICGDQDPAVPLDASLKHQEAVTDFNILENCGHMGMFEKQNESQILIKNFLKGLSVNM</sequence>
<reference evidence="3" key="1">
    <citation type="journal article" date="2019" name="Int. J. Syst. Evol. Microbiol.">
        <title>The Global Catalogue of Microorganisms (GCM) 10K type strain sequencing project: providing services to taxonomists for standard genome sequencing and annotation.</title>
        <authorList>
            <consortium name="The Broad Institute Genomics Platform"/>
            <consortium name="The Broad Institute Genome Sequencing Center for Infectious Disease"/>
            <person name="Wu L."/>
            <person name="Ma J."/>
        </authorList>
    </citation>
    <scope>NUCLEOTIDE SEQUENCE [LARGE SCALE GENOMIC DNA]</scope>
    <source>
        <strain evidence="3">CECT 7706</strain>
    </source>
</reference>
<evidence type="ECO:0000313" key="2">
    <source>
        <dbReference type="EMBL" id="MDN3689617.1"/>
    </source>
</evidence>
<keyword evidence="2" id="KW-0378">Hydrolase</keyword>
<dbReference type="EMBL" id="JAUFQS010000041">
    <property type="protein sequence ID" value="MDN3689617.1"/>
    <property type="molecule type" value="Genomic_DNA"/>
</dbReference>
<dbReference type="InterPro" id="IPR029058">
    <property type="entry name" value="AB_hydrolase_fold"/>
</dbReference>
<keyword evidence="3" id="KW-1185">Reference proteome</keyword>
<dbReference type="RefSeq" id="WP_163385356.1">
    <property type="nucleotide sequence ID" value="NZ_JAUFQS010000041.1"/>
</dbReference>
<comment type="caution">
    <text evidence="2">The sequence shown here is derived from an EMBL/GenBank/DDBJ whole genome shotgun (WGS) entry which is preliminary data.</text>
</comment>
<evidence type="ECO:0000313" key="3">
    <source>
        <dbReference type="Proteomes" id="UP001236663"/>
    </source>
</evidence>
<dbReference type="Proteomes" id="UP001236663">
    <property type="component" value="Unassembled WGS sequence"/>
</dbReference>
<dbReference type="SUPFAM" id="SSF53474">
    <property type="entry name" value="alpha/beta-Hydrolases"/>
    <property type="match status" value="1"/>
</dbReference>
<dbReference type="InterPro" id="IPR050266">
    <property type="entry name" value="AB_hydrolase_sf"/>
</dbReference>
<dbReference type="GO" id="GO:0016787">
    <property type="term" value="F:hydrolase activity"/>
    <property type="evidence" value="ECO:0007669"/>
    <property type="project" value="UniProtKB-KW"/>
</dbReference>
<protein>
    <submittedName>
        <fullName evidence="2">Alpha/beta hydrolase</fullName>
    </submittedName>
</protein>
<evidence type="ECO:0000259" key="1">
    <source>
        <dbReference type="Pfam" id="PF12697"/>
    </source>
</evidence>